<feature type="compositionally biased region" description="Low complexity" evidence="1">
    <location>
        <begin position="42"/>
        <end position="56"/>
    </location>
</feature>
<evidence type="ECO:0000313" key="3">
    <source>
        <dbReference type="Proteomes" id="UP000712600"/>
    </source>
</evidence>
<comment type="caution">
    <text evidence="2">The sequence shown here is derived from an EMBL/GenBank/DDBJ whole genome shotgun (WGS) entry which is preliminary data.</text>
</comment>
<gene>
    <name evidence="2" type="ORF">F2Q69_00048299</name>
</gene>
<name>A0A8S9PZG9_BRACR</name>
<organism evidence="2 3">
    <name type="scientific">Brassica cretica</name>
    <name type="common">Mustard</name>
    <dbReference type="NCBI Taxonomy" id="69181"/>
    <lineage>
        <taxon>Eukaryota</taxon>
        <taxon>Viridiplantae</taxon>
        <taxon>Streptophyta</taxon>
        <taxon>Embryophyta</taxon>
        <taxon>Tracheophyta</taxon>
        <taxon>Spermatophyta</taxon>
        <taxon>Magnoliopsida</taxon>
        <taxon>eudicotyledons</taxon>
        <taxon>Gunneridae</taxon>
        <taxon>Pentapetalae</taxon>
        <taxon>rosids</taxon>
        <taxon>malvids</taxon>
        <taxon>Brassicales</taxon>
        <taxon>Brassicaceae</taxon>
        <taxon>Brassiceae</taxon>
        <taxon>Brassica</taxon>
    </lineage>
</organism>
<sequence length="75" mass="7466">MILLGGALVPANLVPVFPQVLSSLRGMVIEGGLPGPHLVTTTGGSRSGAVSSSSASMIGPNLIRDRTDGGVGVRL</sequence>
<dbReference type="Proteomes" id="UP000712600">
    <property type="component" value="Unassembled WGS sequence"/>
</dbReference>
<evidence type="ECO:0000256" key="1">
    <source>
        <dbReference type="SAM" id="MobiDB-lite"/>
    </source>
</evidence>
<dbReference type="AlphaFoldDB" id="A0A8S9PZG9"/>
<accession>A0A8S9PZG9</accession>
<dbReference type="EMBL" id="QGKX02001347">
    <property type="protein sequence ID" value="KAF3525061.1"/>
    <property type="molecule type" value="Genomic_DNA"/>
</dbReference>
<evidence type="ECO:0000313" key="2">
    <source>
        <dbReference type="EMBL" id="KAF3525061.1"/>
    </source>
</evidence>
<proteinExistence type="predicted"/>
<protein>
    <submittedName>
        <fullName evidence="2">Uncharacterized protein</fullName>
    </submittedName>
</protein>
<reference evidence="2" key="1">
    <citation type="submission" date="2019-12" db="EMBL/GenBank/DDBJ databases">
        <title>Genome sequencing and annotation of Brassica cretica.</title>
        <authorList>
            <person name="Studholme D.J."/>
            <person name="Sarris P."/>
        </authorList>
    </citation>
    <scope>NUCLEOTIDE SEQUENCE</scope>
    <source>
        <strain evidence="2">PFS-109/04</strain>
        <tissue evidence="2">Leaf</tissue>
    </source>
</reference>
<feature type="region of interest" description="Disordered" evidence="1">
    <location>
        <begin position="42"/>
        <end position="63"/>
    </location>
</feature>